<accession>A0AAD3SVK2</accession>
<keyword evidence="7" id="KW-1185">Reference proteome</keyword>
<proteinExistence type="predicted"/>
<sequence length="206" mass="23557">MACISPEEDAALILCSMKHQKVALAVEVSKGKLRAKIQSFELAVKSHGCTPRPLPLEMLRVVAVGGEWIRPLEKKLYDSDVKDRLGRLMLAKSYAEDFLIPKLKKDENIDAGIGVKAYNAKDGREFEMIFIRWSNGRYIYYVLAGKGWKEFYHMYDLKARDSITVWMCRNAQTNKLCFVLDHSKSVVPVSRDVAELERGKRRRIGC</sequence>
<dbReference type="InterPro" id="IPR005508">
    <property type="entry name" value="At2g31720-like"/>
</dbReference>
<comment type="caution">
    <text evidence="6">The sequence shown here is derived from an EMBL/GenBank/DDBJ whole genome shotgun (WGS) entry which is preliminary data.</text>
</comment>
<evidence type="ECO:0000313" key="7">
    <source>
        <dbReference type="Proteomes" id="UP001279734"/>
    </source>
</evidence>
<keyword evidence="2" id="KW-0805">Transcription regulation</keyword>
<dbReference type="PANTHER" id="PTHR31541:SF28">
    <property type="entry name" value="TF-B3 DOMAIN-CONTAINING PROTEIN"/>
    <property type="match status" value="1"/>
</dbReference>
<dbReference type="SUPFAM" id="SSF101936">
    <property type="entry name" value="DNA-binding pseudobarrel domain"/>
    <property type="match status" value="1"/>
</dbReference>
<reference evidence="6" key="1">
    <citation type="submission" date="2023-05" db="EMBL/GenBank/DDBJ databases">
        <title>Nepenthes gracilis genome sequencing.</title>
        <authorList>
            <person name="Fukushima K."/>
        </authorList>
    </citation>
    <scope>NUCLEOTIDE SEQUENCE</scope>
    <source>
        <strain evidence="6">SING2019-196</strain>
    </source>
</reference>
<evidence type="ECO:0000256" key="3">
    <source>
        <dbReference type="ARBA" id="ARBA00023125"/>
    </source>
</evidence>
<organism evidence="6 7">
    <name type="scientific">Nepenthes gracilis</name>
    <name type="common">Slender pitcher plant</name>
    <dbReference type="NCBI Taxonomy" id="150966"/>
    <lineage>
        <taxon>Eukaryota</taxon>
        <taxon>Viridiplantae</taxon>
        <taxon>Streptophyta</taxon>
        <taxon>Embryophyta</taxon>
        <taxon>Tracheophyta</taxon>
        <taxon>Spermatophyta</taxon>
        <taxon>Magnoliopsida</taxon>
        <taxon>eudicotyledons</taxon>
        <taxon>Gunneridae</taxon>
        <taxon>Pentapetalae</taxon>
        <taxon>Caryophyllales</taxon>
        <taxon>Nepenthaceae</taxon>
        <taxon>Nepenthes</taxon>
    </lineage>
</organism>
<dbReference type="PANTHER" id="PTHR31541">
    <property type="entry name" value="B3 DOMAIN PLANT PROTEIN-RELATED"/>
    <property type="match status" value="1"/>
</dbReference>
<evidence type="ECO:0000256" key="5">
    <source>
        <dbReference type="ARBA" id="ARBA00023242"/>
    </source>
</evidence>
<dbReference type="AlphaFoldDB" id="A0AAD3SVK2"/>
<dbReference type="Gene3D" id="2.40.330.10">
    <property type="entry name" value="DNA-binding pseudobarrel domain"/>
    <property type="match status" value="1"/>
</dbReference>
<dbReference type="CDD" id="cd10017">
    <property type="entry name" value="B3_DNA"/>
    <property type="match status" value="1"/>
</dbReference>
<dbReference type="InterPro" id="IPR003340">
    <property type="entry name" value="B3_DNA-bd"/>
</dbReference>
<comment type="subcellular location">
    <subcellularLocation>
        <location evidence="1">Nucleus</location>
    </subcellularLocation>
</comment>
<dbReference type="GO" id="GO:0003677">
    <property type="term" value="F:DNA binding"/>
    <property type="evidence" value="ECO:0007669"/>
    <property type="project" value="UniProtKB-KW"/>
</dbReference>
<dbReference type="GO" id="GO:0005634">
    <property type="term" value="C:nucleus"/>
    <property type="evidence" value="ECO:0007669"/>
    <property type="project" value="UniProtKB-SubCell"/>
</dbReference>
<keyword evidence="5" id="KW-0539">Nucleus</keyword>
<protein>
    <recommendedName>
        <fullName evidence="8">TF-B3 domain-containing protein</fullName>
    </recommendedName>
</protein>
<evidence type="ECO:0000256" key="2">
    <source>
        <dbReference type="ARBA" id="ARBA00023015"/>
    </source>
</evidence>
<evidence type="ECO:0000256" key="1">
    <source>
        <dbReference type="ARBA" id="ARBA00004123"/>
    </source>
</evidence>
<keyword evidence="3" id="KW-0238">DNA-binding</keyword>
<dbReference type="InterPro" id="IPR015300">
    <property type="entry name" value="DNA-bd_pseudobarrel_sf"/>
</dbReference>
<keyword evidence="4" id="KW-0804">Transcription</keyword>
<evidence type="ECO:0000313" key="6">
    <source>
        <dbReference type="EMBL" id="GMH17887.1"/>
    </source>
</evidence>
<name>A0AAD3SVK2_NEPGR</name>
<dbReference type="EMBL" id="BSYO01000018">
    <property type="protein sequence ID" value="GMH17887.1"/>
    <property type="molecule type" value="Genomic_DNA"/>
</dbReference>
<evidence type="ECO:0008006" key="8">
    <source>
        <dbReference type="Google" id="ProtNLM"/>
    </source>
</evidence>
<evidence type="ECO:0000256" key="4">
    <source>
        <dbReference type="ARBA" id="ARBA00023163"/>
    </source>
</evidence>
<gene>
    <name evidence="6" type="ORF">Nepgr_019728</name>
</gene>
<dbReference type="Proteomes" id="UP001279734">
    <property type="component" value="Unassembled WGS sequence"/>
</dbReference>